<comment type="caution">
    <text evidence="1">The sequence shown here is derived from an EMBL/GenBank/DDBJ whole genome shotgun (WGS) entry which is preliminary data.</text>
</comment>
<accession>A0A9D1W234</accession>
<name>A0A9D1W234_9FIRM</name>
<reference evidence="1" key="2">
    <citation type="submission" date="2021-04" db="EMBL/GenBank/DDBJ databases">
        <authorList>
            <person name="Gilroy R."/>
        </authorList>
    </citation>
    <scope>NUCLEOTIDE SEQUENCE</scope>
    <source>
        <strain evidence="1">2189</strain>
    </source>
</reference>
<dbReference type="EMBL" id="DXEW01000020">
    <property type="protein sequence ID" value="HIX50447.1"/>
    <property type="molecule type" value="Genomic_DNA"/>
</dbReference>
<proteinExistence type="predicted"/>
<evidence type="ECO:0000313" key="2">
    <source>
        <dbReference type="Proteomes" id="UP000886847"/>
    </source>
</evidence>
<protein>
    <recommendedName>
        <fullName evidence="3">Asparagine synthetase domain-containing protein</fullName>
    </recommendedName>
</protein>
<organism evidence="1 2">
    <name type="scientific">Candidatus Borkfalkia faecavium</name>
    <dbReference type="NCBI Taxonomy" id="2838508"/>
    <lineage>
        <taxon>Bacteria</taxon>
        <taxon>Bacillati</taxon>
        <taxon>Bacillota</taxon>
        <taxon>Clostridia</taxon>
        <taxon>Christensenellales</taxon>
        <taxon>Christensenellaceae</taxon>
        <taxon>Candidatus Borkfalkia</taxon>
    </lineage>
</organism>
<dbReference type="Proteomes" id="UP000886847">
    <property type="component" value="Unassembled WGS sequence"/>
</dbReference>
<dbReference type="AlphaFoldDB" id="A0A9D1W234"/>
<reference evidence="1" key="1">
    <citation type="journal article" date="2021" name="PeerJ">
        <title>Extensive microbial diversity within the chicken gut microbiome revealed by metagenomics and culture.</title>
        <authorList>
            <person name="Gilroy R."/>
            <person name="Ravi A."/>
            <person name="Getino M."/>
            <person name="Pursley I."/>
            <person name="Horton D.L."/>
            <person name="Alikhan N.F."/>
            <person name="Baker D."/>
            <person name="Gharbi K."/>
            <person name="Hall N."/>
            <person name="Watson M."/>
            <person name="Adriaenssens E.M."/>
            <person name="Foster-Nyarko E."/>
            <person name="Jarju S."/>
            <person name="Secka A."/>
            <person name="Antonio M."/>
            <person name="Oren A."/>
            <person name="Chaudhuri R.R."/>
            <person name="La Ragione R."/>
            <person name="Hildebrand F."/>
            <person name="Pallen M.J."/>
        </authorList>
    </citation>
    <scope>NUCLEOTIDE SEQUENCE</scope>
    <source>
        <strain evidence="1">2189</strain>
    </source>
</reference>
<evidence type="ECO:0008006" key="3">
    <source>
        <dbReference type="Google" id="ProtNLM"/>
    </source>
</evidence>
<sequence>MDKRVLINEMFGCLKYGEKELYEYVNILGGRHIIVFCQSGGAKLITDATAMRSTYYYTQKGECFISSHYNLIHDIVQTEEHAFYKEYCEYKKTKYICVSLPGDMTPWKDIRMLIPNHVLSLTTNTIERFFPVQRLQDITISEACDYISSNIKIQYEELAKHYDILHSMTAGCDSRICLSAAKNIKDRVTLFTYHNENPNLGDKEQLDREQNFIFAKELARNEGIKHIEVFFKGPYPEDLMKIMDKNHYHRVNRLIKQLSASYPFKENTLHVRSSIVEMCRNTDHIMVNYYRSRCEKFALWAQYSGILKDAVPYFEDWAERNQVNGLDELGYSDAHIHYWENRLPTWMNASVVLEDDILCDTWMLFNVRKILSMGLRLQEYWRQKNVVFREIINRLWPELLRYNLPNSRKLSYDLIDHHFKGCFNFEKCEHRTGSSVIVNRAVEGYFEIRDYGCCFGFADSSVKRGDYCEIELEYDVEKDKSYYFEFNIFTIWQDFVPDNIVNYMILIDRKEVFLESCNNFNGRVNQILYLFRATDTAKKSIVIRLQCVKDCNNNNYNGVIDIKSVTLRREWIKNFDTKPAIYSTSRLLKKCQEE</sequence>
<evidence type="ECO:0000313" key="1">
    <source>
        <dbReference type="EMBL" id="HIX50447.1"/>
    </source>
</evidence>
<gene>
    <name evidence="1" type="ORF">H9851_04120</name>
</gene>